<dbReference type="PANTHER" id="PTHR43685:SF2">
    <property type="entry name" value="GLYCOSYLTRANSFERASE 2-LIKE DOMAIN-CONTAINING PROTEIN"/>
    <property type="match status" value="1"/>
</dbReference>
<keyword evidence="3" id="KW-1185">Reference proteome</keyword>
<comment type="caution">
    <text evidence="2">The sequence shown here is derived from an EMBL/GenBank/DDBJ whole genome shotgun (WGS) entry which is preliminary data.</text>
</comment>
<name>A0ABY1QKA1_9SPHN</name>
<dbReference type="EMBL" id="FXUI01000006">
    <property type="protein sequence ID" value="SMP71475.1"/>
    <property type="molecule type" value="Genomic_DNA"/>
</dbReference>
<evidence type="ECO:0000259" key="1">
    <source>
        <dbReference type="Pfam" id="PF00535"/>
    </source>
</evidence>
<proteinExistence type="predicted"/>
<dbReference type="InterPro" id="IPR001173">
    <property type="entry name" value="Glyco_trans_2-like"/>
</dbReference>
<gene>
    <name evidence="2" type="ORF">SAMN06296065_10617</name>
</gene>
<dbReference type="Pfam" id="PF00535">
    <property type="entry name" value="Glycos_transf_2"/>
    <property type="match status" value="1"/>
</dbReference>
<evidence type="ECO:0000313" key="3">
    <source>
        <dbReference type="Proteomes" id="UP001157910"/>
    </source>
</evidence>
<accession>A0ABY1QKA1</accession>
<organism evidence="2 3">
    <name type="scientific">Novosphingobium panipatense</name>
    <dbReference type="NCBI Taxonomy" id="428991"/>
    <lineage>
        <taxon>Bacteria</taxon>
        <taxon>Pseudomonadati</taxon>
        <taxon>Pseudomonadota</taxon>
        <taxon>Alphaproteobacteria</taxon>
        <taxon>Sphingomonadales</taxon>
        <taxon>Sphingomonadaceae</taxon>
        <taxon>Novosphingobium</taxon>
    </lineage>
</organism>
<dbReference type="InterPro" id="IPR029044">
    <property type="entry name" value="Nucleotide-diphossugar_trans"/>
</dbReference>
<dbReference type="Gene3D" id="3.90.550.10">
    <property type="entry name" value="Spore Coat Polysaccharide Biosynthesis Protein SpsA, Chain A"/>
    <property type="match status" value="1"/>
</dbReference>
<sequence length="320" mass="35924">MPHVSVIMPCFNAAPFMDRAIGSLRQQSLQDWELLAVDDCSTDDTLARLQEWSRRDPRIRVLQTNENGGPSVARNLGCLKSRGDWLAILDADDAFKPERLAVLSSLGDEHEADLVFDGLIYYDDQGGRETGCSFDETGLSAVTISDLLHAERPGSPLKFGFLKPMMRRSFLAAKGLRYSENLRFAEDFDLYARCLLAGGRAILNRRPYYIYTTQVGQVSGLRSQGTRTRFTPQTRVDIMDGLISDFGPQASGTTMVALRQARAWQLLYAEAHRLGELRRKGQWRQFASLSARHPQALWRFVSRSRWFRVKGGGNNSAAGI</sequence>
<dbReference type="PANTHER" id="PTHR43685">
    <property type="entry name" value="GLYCOSYLTRANSFERASE"/>
    <property type="match status" value="1"/>
</dbReference>
<dbReference type="SUPFAM" id="SSF53448">
    <property type="entry name" value="Nucleotide-diphospho-sugar transferases"/>
    <property type="match status" value="1"/>
</dbReference>
<reference evidence="2 3" key="1">
    <citation type="submission" date="2017-05" db="EMBL/GenBank/DDBJ databases">
        <authorList>
            <person name="Varghese N."/>
            <person name="Submissions S."/>
        </authorList>
    </citation>
    <scope>NUCLEOTIDE SEQUENCE [LARGE SCALE GENOMIC DNA]</scope>
    <source>
        <strain evidence="2 3">SM16</strain>
    </source>
</reference>
<feature type="domain" description="Glycosyltransferase 2-like" evidence="1">
    <location>
        <begin position="5"/>
        <end position="168"/>
    </location>
</feature>
<dbReference type="InterPro" id="IPR050834">
    <property type="entry name" value="Glycosyltransf_2"/>
</dbReference>
<dbReference type="Proteomes" id="UP001157910">
    <property type="component" value="Unassembled WGS sequence"/>
</dbReference>
<dbReference type="CDD" id="cd00761">
    <property type="entry name" value="Glyco_tranf_GTA_type"/>
    <property type="match status" value="1"/>
</dbReference>
<dbReference type="RefSeq" id="WP_283406260.1">
    <property type="nucleotide sequence ID" value="NZ_FXUI01000006.1"/>
</dbReference>
<protein>
    <submittedName>
        <fullName evidence="2">Succinoglycan biosynthesis protein ExoO</fullName>
    </submittedName>
</protein>
<evidence type="ECO:0000313" key="2">
    <source>
        <dbReference type="EMBL" id="SMP71475.1"/>
    </source>
</evidence>